<dbReference type="EMBL" id="MJFZ01000058">
    <property type="protein sequence ID" value="RAW39824.1"/>
    <property type="molecule type" value="Genomic_DNA"/>
</dbReference>
<dbReference type="EMBL" id="RCMV01000506">
    <property type="protein sequence ID" value="KAG3216141.1"/>
    <property type="molecule type" value="Genomic_DNA"/>
</dbReference>
<reference evidence="2" key="2">
    <citation type="submission" date="2018-05" db="EMBL/GenBank/DDBJ databases">
        <title>Effector identification in a new, highly contiguous assembly of the strawberry crown rot pathogen Phytophthora cactorum.</title>
        <authorList>
            <person name="Armitage A.D."/>
            <person name="Nellist C.F."/>
            <person name="Bates H."/>
            <person name="Vickerstaff R.J."/>
            <person name="Harrison R.J."/>
        </authorList>
    </citation>
    <scope>NUCLEOTIDE SEQUENCE</scope>
    <source>
        <strain evidence="2">P421</strain>
    </source>
</reference>
<dbReference type="Proteomes" id="UP000760860">
    <property type="component" value="Unassembled WGS sequence"/>
</dbReference>
<name>A0A329SSD5_9STRA</name>
<comment type="caution">
    <text evidence="3">The sequence shown here is derived from an EMBL/GenBank/DDBJ whole genome shotgun (WGS) entry which is preliminary data.</text>
</comment>
<evidence type="ECO:0000313" key="2">
    <source>
        <dbReference type="EMBL" id="KAG3216141.1"/>
    </source>
</evidence>
<dbReference type="VEuPathDB" id="FungiDB:PC110_g3924"/>
<gene>
    <name evidence="3" type="ORF">PC110_g3924</name>
    <name evidence="2" type="ORF">PC129_g12984</name>
</gene>
<evidence type="ECO:0000313" key="3">
    <source>
        <dbReference type="EMBL" id="RAW39824.1"/>
    </source>
</evidence>
<dbReference type="AlphaFoldDB" id="A0A329SSD5"/>
<keyword evidence="1" id="KW-0175">Coiled coil</keyword>
<reference evidence="3 4" key="1">
    <citation type="submission" date="2018-01" db="EMBL/GenBank/DDBJ databases">
        <title>Draft genome of the strawberry crown rot pathogen Phytophthora cactorum.</title>
        <authorList>
            <person name="Armitage A.D."/>
            <person name="Lysoe E."/>
            <person name="Nellist C.F."/>
            <person name="Harrison R.J."/>
            <person name="Brurberg M.B."/>
        </authorList>
    </citation>
    <scope>NUCLEOTIDE SEQUENCE [LARGE SCALE GENOMIC DNA]</scope>
    <source>
        <strain evidence="3 4">10300</strain>
    </source>
</reference>
<accession>A0A329SSD5</accession>
<dbReference type="Proteomes" id="UP000251314">
    <property type="component" value="Unassembled WGS sequence"/>
</dbReference>
<proteinExistence type="predicted"/>
<keyword evidence="4" id="KW-1185">Reference proteome</keyword>
<evidence type="ECO:0000313" key="4">
    <source>
        <dbReference type="Proteomes" id="UP000251314"/>
    </source>
</evidence>
<dbReference type="OrthoDB" id="124895at2759"/>
<organism evidence="3 4">
    <name type="scientific">Phytophthora cactorum</name>
    <dbReference type="NCBI Taxonomy" id="29920"/>
    <lineage>
        <taxon>Eukaryota</taxon>
        <taxon>Sar</taxon>
        <taxon>Stramenopiles</taxon>
        <taxon>Oomycota</taxon>
        <taxon>Peronosporomycetes</taxon>
        <taxon>Peronosporales</taxon>
        <taxon>Peronosporaceae</taxon>
        <taxon>Phytophthora</taxon>
    </lineage>
</organism>
<sequence length="252" mass="29112">MYSTKICIIEFNEVFPFTGILLPRGGLKRLLECNVRPIKEHEKRTAYAPPPAPTYRFVLTSIAEKVKITLEDLKNKKQWYEWESPALANNKYTTKQIDLTTEDDDVKHWESALDPGKIRRKLIPLKADAFQLELAVKIRIFQSAWTAKYLFKLEPVTLDRIDILEAKLHDVEEELEQTKTDLDEVIRERANVTEELSEVKDKLADMETALANEKNSKKTVRIKAASGNVPQLIDKGQTAVEFRDRIWLCVVE</sequence>
<evidence type="ECO:0000256" key="1">
    <source>
        <dbReference type="SAM" id="Coils"/>
    </source>
</evidence>
<feature type="coiled-coil region" evidence="1">
    <location>
        <begin position="161"/>
        <end position="216"/>
    </location>
</feature>
<protein>
    <submittedName>
        <fullName evidence="3">Uncharacterized protein</fullName>
    </submittedName>
</protein>